<feature type="transmembrane region" description="Helical" evidence="1">
    <location>
        <begin position="139"/>
        <end position="158"/>
    </location>
</feature>
<feature type="transmembrane region" description="Helical" evidence="1">
    <location>
        <begin position="203"/>
        <end position="222"/>
    </location>
</feature>
<sequence length="227" mass="25717">MIFWINLSTLLLVVLAGGLGIHSLARNPKSTVVRLWFFLSLAVALWGIGYILTNMADNEVTAARHIRVVYFAASLIPVLFFHFIVSFIYKTNKFSFLLAGGYLLAAVFLILNFGTNYVIKGVRQLPDLGYYEEITAPGFYFFLVYFFFFALYAIWLLLKEYQHSDGIRRRQILYLILASVVGFIGGGSNFLADLTGAYPYGQLLVWLYPVLITYGIFTPLQIKITQG</sequence>
<feature type="transmembrane region" description="Helical" evidence="1">
    <location>
        <begin position="172"/>
        <end position="191"/>
    </location>
</feature>
<keyword evidence="1" id="KW-0472">Membrane</keyword>
<dbReference type="Pfam" id="PF16927">
    <property type="entry name" value="HisKA_7TM"/>
    <property type="match status" value="1"/>
</dbReference>
<evidence type="ECO:0000259" key="2">
    <source>
        <dbReference type="Pfam" id="PF16927"/>
    </source>
</evidence>
<reference evidence="3 4" key="1">
    <citation type="journal article" date="2016" name="Nat. Commun.">
        <title>Thousands of microbial genomes shed light on interconnected biogeochemical processes in an aquifer system.</title>
        <authorList>
            <person name="Anantharaman K."/>
            <person name="Brown C.T."/>
            <person name="Hug L.A."/>
            <person name="Sharon I."/>
            <person name="Castelle C.J."/>
            <person name="Probst A.J."/>
            <person name="Thomas B.C."/>
            <person name="Singh A."/>
            <person name="Wilkins M.J."/>
            <person name="Karaoz U."/>
            <person name="Brodie E.L."/>
            <person name="Williams K.H."/>
            <person name="Hubbard S.S."/>
            <person name="Banfield J.F."/>
        </authorList>
    </citation>
    <scope>NUCLEOTIDE SEQUENCE [LARGE SCALE GENOMIC DNA]</scope>
</reference>
<protein>
    <recommendedName>
        <fullName evidence="2">Histidine kinase N-terminal 7TM region domain-containing protein</fullName>
    </recommendedName>
</protein>
<feature type="transmembrane region" description="Helical" evidence="1">
    <location>
        <begin position="96"/>
        <end position="119"/>
    </location>
</feature>
<dbReference type="InterPro" id="IPR031621">
    <property type="entry name" value="HisKA_7TM"/>
</dbReference>
<accession>A0A1G1Y0C2</accession>
<keyword evidence="1" id="KW-0812">Transmembrane</keyword>
<feature type="transmembrane region" description="Helical" evidence="1">
    <location>
        <begin position="68"/>
        <end position="89"/>
    </location>
</feature>
<feature type="transmembrane region" description="Helical" evidence="1">
    <location>
        <begin position="36"/>
        <end position="56"/>
    </location>
</feature>
<gene>
    <name evidence="3" type="ORF">A2744_01570</name>
</gene>
<dbReference type="Proteomes" id="UP000178240">
    <property type="component" value="Unassembled WGS sequence"/>
</dbReference>
<dbReference type="STRING" id="1797535.A2744_01570"/>
<evidence type="ECO:0000313" key="3">
    <source>
        <dbReference type="EMBL" id="OGY45803.1"/>
    </source>
</evidence>
<proteinExistence type="predicted"/>
<comment type="caution">
    <text evidence="3">The sequence shown here is derived from an EMBL/GenBank/DDBJ whole genome shotgun (WGS) entry which is preliminary data.</text>
</comment>
<feature type="transmembrane region" description="Helical" evidence="1">
    <location>
        <begin position="6"/>
        <end position="24"/>
    </location>
</feature>
<keyword evidence="1" id="KW-1133">Transmembrane helix</keyword>
<organism evidence="3 4">
    <name type="scientific">Candidatus Buchananbacteria bacterium RIFCSPHIGHO2_01_FULL_44_11</name>
    <dbReference type="NCBI Taxonomy" id="1797535"/>
    <lineage>
        <taxon>Bacteria</taxon>
        <taxon>Candidatus Buchananiibacteriota</taxon>
    </lineage>
</organism>
<dbReference type="EMBL" id="MHIE01000012">
    <property type="protein sequence ID" value="OGY45803.1"/>
    <property type="molecule type" value="Genomic_DNA"/>
</dbReference>
<feature type="domain" description="Histidine kinase N-terminal 7TM region" evidence="2">
    <location>
        <begin position="10"/>
        <end position="190"/>
    </location>
</feature>
<name>A0A1G1Y0C2_9BACT</name>
<evidence type="ECO:0000256" key="1">
    <source>
        <dbReference type="SAM" id="Phobius"/>
    </source>
</evidence>
<dbReference type="AlphaFoldDB" id="A0A1G1Y0C2"/>
<evidence type="ECO:0000313" key="4">
    <source>
        <dbReference type="Proteomes" id="UP000178240"/>
    </source>
</evidence>